<dbReference type="AlphaFoldDB" id="A0A0D3CQY2"/>
<dbReference type="Gramene" id="Bo6g033290.1">
    <property type="protein sequence ID" value="Bo6g033290.1"/>
    <property type="gene ID" value="Bo6g033290"/>
</dbReference>
<evidence type="ECO:0000313" key="2">
    <source>
        <dbReference type="Proteomes" id="UP000032141"/>
    </source>
</evidence>
<dbReference type="Proteomes" id="UP000032141">
    <property type="component" value="Chromosome C6"/>
</dbReference>
<name>A0A0D3CQY2_BRAOL</name>
<proteinExistence type="predicted"/>
<protein>
    <submittedName>
        <fullName evidence="1">Uncharacterized protein</fullName>
    </submittedName>
</protein>
<dbReference type="EnsemblPlants" id="Bo6g033290.1">
    <property type="protein sequence ID" value="Bo6g033290.1"/>
    <property type="gene ID" value="Bo6g033290"/>
</dbReference>
<sequence>MGLNSVILLGRTVFGMRQILVIFILSSEYPVLKNSLTIFVISDLIIDQDCWKNKTVIPSGPGAFSGCIMNKADLTSSSDAQRPVLILCNQSRYLP</sequence>
<accession>A0A0D3CQY2</accession>
<keyword evidence="2" id="KW-1185">Reference proteome</keyword>
<reference evidence="1" key="2">
    <citation type="submission" date="2015-03" db="UniProtKB">
        <authorList>
            <consortium name="EnsemblPlants"/>
        </authorList>
    </citation>
    <scope>IDENTIFICATION</scope>
</reference>
<evidence type="ECO:0000313" key="1">
    <source>
        <dbReference type="EnsemblPlants" id="Bo6g033290.1"/>
    </source>
</evidence>
<reference evidence="1 2" key="1">
    <citation type="journal article" date="2014" name="Genome Biol.">
        <title>Transcriptome and methylome profiling reveals relics of genome dominance in the mesopolyploid Brassica oleracea.</title>
        <authorList>
            <person name="Parkin I.A."/>
            <person name="Koh C."/>
            <person name="Tang H."/>
            <person name="Robinson S.J."/>
            <person name="Kagale S."/>
            <person name="Clarke W.E."/>
            <person name="Town C.D."/>
            <person name="Nixon J."/>
            <person name="Krishnakumar V."/>
            <person name="Bidwell S.L."/>
            <person name="Denoeud F."/>
            <person name="Belcram H."/>
            <person name="Links M.G."/>
            <person name="Just J."/>
            <person name="Clarke C."/>
            <person name="Bender T."/>
            <person name="Huebert T."/>
            <person name="Mason A.S."/>
            <person name="Pires J.C."/>
            <person name="Barker G."/>
            <person name="Moore J."/>
            <person name="Walley P.G."/>
            <person name="Manoli S."/>
            <person name="Batley J."/>
            <person name="Edwards D."/>
            <person name="Nelson M.N."/>
            <person name="Wang X."/>
            <person name="Paterson A.H."/>
            <person name="King G."/>
            <person name="Bancroft I."/>
            <person name="Chalhoub B."/>
            <person name="Sharpe A.G."/>
        </authorList>
    </citation>
    <scope>NUCLEOTIDE SEQUENCE</scope>
    <source>
        <strain evidence="1 2">cv. TO1000</strain>
    </source>
</reference>
<dbReference type="HOGENOM" id="CLU_2375738_0_0_1"/>
<organism evidence="1 2">
    <name type="scientific">Brassica oleracea var. oleracea</name>
    <dbReference type="NCBI Taxonomy" id="109376"/>
    <lineage>
        <taxon>Eukaryota</taxon>
        <taxon>Viridiplantae</taxon>
        <taxon>Streptophyta</taxon>
        <taxon>Embryophyta</taxon>
        <taxon>Tracheophyta</taxon>
        <taxon>Spermatophyta</taxon>
        <taxon>Magnoliopsida</taxon>
        <taxon>eudicotyledons</taxon>
        <taxon>Gunneridae</taxon>
        <taxon>Pentapetalae</taxon>
        <taxon>rosids</taxon>
        <taxon>malvids</taxon>
        <taxon>Brassicales</taxon>
        <taxon>Brassicaceae</taxon>
        <taxon>Brassiceae</taxon>
        <taxon>Brassica</taxon>
    </lineage>
</organism>